<proteinExistence type="predicted"/>
<evidence type="ECO:0000256" key="1">
    <source>
        <dbReference type="SAM" id="MobiDB-lite"/>
    </source>
</evidence>
<name>A0AAV2G7Y2_9ROSI</name>
<dbReference type="AlphaFoldDB" id="A0AAV2G7Y2"/>
<feature type="compositionally biased region" description="Basic and acidic residues" evidence="1">
    <location>
        <begin position="37"/>
        <end position="60"/>
    </location>
</feature>
<dbReference type="EMBL" id="OZ034821">
    <property type="protein sequence ID" value="CAL1406272.1"/>
    <property type="molecule type" value="Genomic_DNA"/>
</dbReference>
<dbReference type="Proteomes" id="UP001497516">
    <property type="component" value="Chromosome 8"/>
</dbReference>
<feature type="region of interest" description="Disordered" evidence="1">
    <location>
        <begin position="37"/>
        <end position="61"/>
    </location>
</feature>
<reference evidence="2 3" key="1">
    <citation type="submission" date="2024-04" db="EMBL/GenBank/DDBJ databases">
        <authorList>
            <person name="Fracassetti M."/>
        </authorList>
    </citation>
    <scope>NUCLEOTIDE SEQUENCE [LARGE SCALE GENOMIC DNA]</scope>
</reference>
<evidence type="ECO:0000313" key="2">
    <source>
        <dbReference type="EMBL" id="CAL1406272.1"/>
    </source>
</evidence>
<keyword evidence="3" id="KW-1185">Reference proteome</keyword>
<sequence length="129" mass="14484">MQEEHIEEIAWKLSLHIVLDEEREKARRKVMEEEVSIKEEEDLDCSKGEEQKEVEGREVVEEVEGASGVQYEDQAVVDEASTSYKSYKSFPPDLDALLEKDPFAALCQAKAKPSAFPLGGCNGSQSMMD</sequence>
<protein>
    <submittedName>
        <fullName evidence="2">Uncharacterized protein</fullName>
    </submittedName>
</protein>
<evidence type="ECO:0000313" key="3">
    <source>
        <dbReference type="Proteomes" id="UP001497516"/>
    </source>
</evidence>
<gene>
    <name evidence="2" type="ORF">LTRI10_LOCUS46009</name>
</gene>
<organism evidence="2 3">
    <name type="scientific">Linum trigynum</name>
    <dbReference type="NCBI Taxonomy" id="586398"/>
    <lineage>
        <taxon>Eukaryota</taxon>
        <taxon>Viridiplantae</taxon>
        <taxon>Streptophyta</taxon>
        <taxon>Embryophyta</taxon>
        <taxon>Tracheophyta</taxon>
        <taxon>Spermatophyta</taxon>
        <taxon>Magnoliopsida</taxon>
        <taxon>eudicotyledons</taxon>
        <taxon>Gunneridae</taxon>
        <taxon>Pentapetalae</taxon>
        <taxon>rosids</taxon>
        <taxon>fabids</taxon>
        <taxon>Malpighiales</taxon>
        <taxon>Linaceae</taxon>
        <taxon>Linum</taxon>
    </lineage>
</organism>
<accession>A0AAV2G7Y2</accession>